<sequence>MELVRWGQTIRKVGGRGYKFFCADAVTWIRQITLDASGQNVI</sequence>
<dbReference type="HOGENOM" id="CLU_3246466_0_0_9"/>
<protein>
    <submittedName>
        <fullName evidence="1">Uncharacterized protein</fullName>
    </submittedName>
</protein>
<proteinExistence type="predicted"/>
<evidence type="ECO:0000313" key="2">
    <source>
        <dbReference type="Proteomes" id="UP000016511"/>
    </source>
</evidence>
<dbReference type="Proteomes" id="UP000016511">
    <property type="component" value="Unassembled WGS sequence"/>
</dbReference>
<keyword evidence="2" id="KW-1185">Reference proteome</keyword>
<comment type="caution">
    <text evidence="1">The sequence shown here is derived from an EMBL/GenBank/DDBJ whole genome shotgun (WGS) entry which is preliminary data.</text>
</comment>
<gene>
    <name evidence="1" type="ORF">HMPREF0083_01203</name>
</gene>
<organism evidence="1 2">
    <name type="scientific">Aneurinibacillus aneurinilyticus ATCC 12856</name>
    <dbReference type="NCBI Taxonomy" id="649747"/>
    <lineage>
        <taxon>Bacteria</taxon>
        <taxon>Bacillati</taxon>
        <taxon>Bacillota</taxon>
        <taxon>Bacilli</taxon>
        <taxon>Bacillales</taxon>
        <taxon>Paenibacillaceae</taxon>
        <taxon>Aneurinibacillus group</taxon>
        <taxon>Aneurinibacillus</taxon>
    </lineage>
</organism>
<dbReference type="EMBL" id="AWSJ01000078">
    <property type="protein sequence ID" value="ERI10699.1"/>
    <property type="molecule type" value="Genomic_DNA"/>
</dbReference>
<dbReference type="STRING" id="649747.HMPREF0083_01203"/>
<evidence type="ECO:0000313" key="1">
    <source>
        <dbReference type="EMBL" id="ERI10699.1"/>
    </source>
</evidence>
<name>U1WQ15_ANEAE</name>
<reference evidence="1 2" key="1">
    <citation type="submission" date="2013-08" db="EMBL/GenBank/DDBJ databases">
        <authorList>
            <person name="Weinstock G."/>
            <person name="Sodergren E."/>
            <person name="Wylie T."/>
            <person name="Fulton L."/>
            <person name="Fulton R."/>
            <person name="Fronick C."/>
            <person name="O'Laughlin M."/>
            <person name="Godfrey J."/>
            <person name="Miner T."/>
            <person name="Herter B."/>
            <person name="Appelbaum E."/>
            <person name="Cordes M."/>
            <person name="Lek S."/>
            <person name="Wollam A."/>
            <person name="Pepin K.H."/>
            <person name="Palsikar V.B."/>
            <person name="Mitreva M."/>
            <person name="Wilson R.K."/>
        </authorList>
    </citation>
    <scope>NUCLEOTIDE SEQUENCE [LARGE SCALE GENOMIC DNA]</scope>
    <source>
        <strain evidence="1 2">ATCC 12856</strain>
    </source>
</reference>
<accession>U1WQ15</accession>
<dbReference type="AlphaFoldDB" id="U1WQ15"/>